<evidence type="ECO:0000313" key="5">
    <source>
        <dbReference type="EMBL" id="AKT39884.1"/>
    </source>
</evidence>
<keyword evidence="6" id="KW-1185">Reference proteome</keyword>
<gene>
    <name evidence="5" type="ORF">CMC5_040350</name>
</gene>
<dbReference type="EC" id="2.7.11.1" evidence="5"/>
<evidence type="ECO:0000259" key="4">
    <source>
        <dbReference type="PROSITE" id="PS50011"/>
    </source>
</evidence>
<dbReference type="Gene3D" id="3.40.50.300">
    <property type="entry name" value="P-loop containing nucleotide triphosphate hydrolases"/>
    <property type="match status" value="1"/>
</dbReference>
<dbReference type="PANTHER" id="PTHR16305">
    <property type="entry name" value="TESTICULAR SOLUBLE ADENYLYL CYCLASE"/>
    <property type="match status" value="1"/>
</dbReference>
<name>A0A0K1EGA5_CHOCO</name>
<dbReference type="GO" id="GO:0004674">
    <property type="term" value="F:protein serine/threonine kinase activity"/>
    <property type="evidence" value="ECO:0007669"/>
    <property type="project" value="UniProtKB-EC"/>
</dbReference>
<dbReference type="Gene3D" id="1.25.40.10">
    <property type="entry name" value="Tetratricopeptide repeat domain"/>
    <property type="match status" value="1"/>
</dbReference>
<sequence length="1320" mass="142900">MLPEFEPSDRFVIDARAGSGGMGDIYKGVDRETGTPVAIKLLRPIASDQERARFAREVAVLAELRHPNIVQYIAHGTWHDGRLFFAMEWLDGEDLGQRQRRAPLGMRDAVEVVRRSAAAMAAIHARGVVHRDLKLSNIFLLRGRGTAVKLIDFGVVKPQVPDEYPTERGTIIGTPHFMAPEQARGEPIDARADVYSLGSVLFRLITGRNVFETEHVIALLGRLVLEDPPRAQHVRFDVPEALDDLIARCIARDRNERFEDGGELSRALARVAAHVVDNDPPATDRSASAVRKATQVPESKPLSSTSDVGTPSRPGSSERRVVACVLYDLGGATISPDLDASLRDLLGDDARIETLASGQVVTLLGTERSRGDEAMRAARAGLTVARALPSARIAVAMGRATRGRQSLAGEALDRAARQLEATSPGTVRLDASARTALEGRFVIQEDTQGGVLLQEDPLGVGGRRLLGRPSPTVGRDHEITLLQGIYSDVLADRTPRAVLVTGAAGIGKSRVCSDIIQRLEASAQPPLVMLSRGDPMSRSASLSGFGRALRAMMGIHDGESHDVQVQKVTYHVSTRLPRPLRFLSAFLGEIVGVPFPDDGDEPLRAARASAQIMQSRMRMALEAYVRSQAERAPLLAVIDDLHWIDDTTLDLVDWLLGCTELPFVVFAFGRPESEARHPHLWERRNVTRLALPPLSPHAADRLVAAVLTGSTPAVRAARAAIVQRAGGNALFLEELVRSVAEGRDEIPMTVQALVQLRLDRLPTDAREVLRAASVFGHAFWTSGVEALLARPIDTELSALEASEIITRQPHARIAGQVEWMFSQTLVRDVVYASLLDEDRAALHLAAGTWLEAAGDVDAALIARHADAGGDLQRAAALYAQATHHALLHGAELVTALELAHRGLACGAEGVLRTQLLLDKAHAHAGMGQLSEGIQAAQEAAHLAPPDSELWGEAHRLAASTLIEAGRSAEGDAIATWAARPDIAPSLSPALRASLLAVRVRSLYDLDRPREALDVARHAVDIARASGAPVAVTRALDALLFAMPAGEVSDAIATGHSLIQAAEAAGDTAIATRARLNTASMLNQVGLFEDAQAMLMHALGDARDRRMRILEAAALHNLGMSHARVGKMDSGVEYERQAGLIADECHAARLRIHTRTYEIIFLIWRSAPGDLATALALSGRLQEETSRHPALQLGSWFALARVQLARQAYEAALPAAREAYQRLAAGPVEEWEEYTRLTLVESLLAVGLTTEADAVLDEAFRSLLDRAQRIHNPYQRSAFLRRNDEVDRLLQLARERLGRVLPPLDPVNDHRTPTMGPGTTT</sequence>
<dbReference type="InterPro" id="IPR041664">
    <property type="entry name" value="AAA_16"/>
</dbReference>
<organism evidence="5 6">
    <name type="scientific">Chondromyces crocatus</name>
    <dbReference type="NCBI Taxonomy" id="52"/>
    <lineage>
        <taxon>Bacteria</taxon>
        <taxon>Pseudomonadati</taxon>
        <taxon>Myxococcota</taxon>
        <taxon>Polyangia</taxon>
        <taxon>Polyangiales</taxon>
        <taxon>Polyangiaceae</taxon>
        <taxon>Chondromyces</taxon>
    </lineage>
</organism>
<dbReference type="Proteomes" id="UP000067626">
    <property type="component" value="Chromosome"/>
</dbReference>
<evidence type="ECO:0000256" key="2">
    <source>
        <dbReference type="ARBA" id="ARBA00022840"/>
    </source>
</evidence>
<dbReference type="CDD" id="cd14014">
    <property type="entry name" value="STKc_PknB_like"/>
    <property type="match status" value="1"/>
</dbReference>
<dbReference type="InterPro" id="IPR000719">
    <property type="entry name" value="Prot_kinase_dom"/>
</dbReference>
<dbReference type="Gene3D" id="3.30.200.20">
    <property type="entry name" value="Phosphorylase Kinase, domain 1"/>
    <property type="match status" value="1"/>
</dbReference>
<proteinExistence type="predicted"/>
<dbReference type="PROSITE" id="PS50011">
    <property type="entry name" value="PROTEIN_KINASE_DOM"/>
    <property type="match status" value="1"/>
</dbReference>
<dbReference type="OrthoDB" id="5476622at2"/>
<dbReference type="Pfam" id="PF00069">
    <property type="entry name" value="Pkinase"/>
    <property type="match status" value="1"/>
</dbReference>
<feature type="region of interest" description="Disordered" evidence="3">
    <location>
        <begin position="275"/>
        <end position="316"/>
    </location>
</feature>
<dbReference type="STRING" id="52.CMC5_040350"/>
<feature type="compositionally biased region" description="Polar residues" evidence="3">
    <location>
        <begin position="301"/>
        <end position="315"/>
    </location>
</feature>
<keyword evidence="5" id="KW-0808">Transferase</keyword>
<keyword evidence="2" id="KW-0067">ATP-binding</keyword>
<dbReference type="SUPFAM" id="SSF52540">
    <property type="entry name" value="P-loop containing nucleoside triphosphate hydrolases"/>
    <property type="match status" value="1"/>
</dbReference>
<evidence type="ECO:0000256" key="3">
    <source>
        <dbReference type="SAM" id="MobiDB-lite"/>
    </source>
</evidence>
<protein>
    <submittedName>
        <fullName evidence="5">Protein kinase</fullName>
        <ecNumber evidence="5">2.7.11.1</ecNumber>
    </submittedName>
</protein>
<dbReference type="InterPro" id="IPR008271">
    <property type="entry name" value="Ser/Thr_kinase_AS"/>
</dbReference>
<dbReference type="InterPro" id="IPR027417">
    <property type="entry name" value="P-loop_NTPase"/>
</dbReference>
<dbReference type="SUPFAM" id="SSF48452">
    <property type="entry name" value="TPR-like"/>
    <property type="match status" value="1"/>
</dbReference>
<dbReference type="KEGG" id="ccro:CMC5_040350"/>
<keyword evidence="5" id="KW-0418">Kinase</keyword>
<dbReference type="GO" id="GO:0004016">
    <property type="term" value="F:adenylate cyclase activity"/>
    <property type="evidence" value="ECO:0007669"/>
    <property type="project" value="TreeGrafter"/>
</dbReference>
<dbReference type="EMBL" id="CP012159">
    <property type="protein sequence ID" value="AKT39884.1"/>
    <property type="molecule type" value="Genomic_DNA"/>
</dbReference>
<dbReference type="SMART" id="SM00220">
    <property type="entry name" value="S_TKc"/>
    <property type="match status" value="1"/>
</dbReference>
<dbReference type="SUPFAM" id="SSF56112">
    <property type="entry name" value="Protein kinase-like (PK-like)"/>
    <property type="match status" value="1"/>
</dbReference>
<keyword evidence="1" id="KW-0547">Nucleotide-binding</keyword>
<dbReference type="Pfam" id="PF13191">
    <property type="entry name" value="AAA_16"/>
    <property type="match status" value="1"/>
</dbReference>
<feature type="region of interest" description="Disordered" evidence="3">
    <location>
        <begin position="1300"/>
        <end position="1320"/>
    </location>
</feature>
<dbReference type="Gene3D" id="1.10.510.10">
    <property type="entry name" value="Transferase(Phosphotransferase) domain 1"/>
    <property type="match status" value="1"/>
</dbReference>
<dbReference type="InterPro" id="IPR011009">
    <property type="entry name" value="Kinase-like_dom_sf"/>
</dbReference>
<dbReference type="PANTHER" id="PTHR16305:SF28">
    <property type="entry name" value="GUANYLATE CYCLASE DOMAIN-CONTAINING PROTEIN"/>
    <property type="match status" value="1"/>
</dbReference>
<feature type="domain" description="Protein kinase" evidence="4">
    <location>
        <begin position="11"/>
        <end position="269"/>
    </location>
</feature>
<dbReference type="GO" id="GO:0005524">
    <property type="term" value="F:ATP binding"/>
    <property type="evidence" value="ECO:0007669"/>
    <property type="project" value="UniProtKB-KW"/>
</dbReference>
<dbReference type="GO" id="GO:0005737">
    <property type="term" value="C:cytoplasm"/>
    <property type="evidence" value="ECO:0007669"/>
    <property type="project" value="TreeGrafter"/>
</dbReference>
<dbReference type="InterPro" id="IPR011990">
    <property type="entry name" value="TPR-like_helical_dom_sf"/>
</dbReference>
<dbReference type="PROSITE" id="PS00108">
    <property type="entry name" value="PROTEIN_KINASE_ST"/>
    <property type="match status" value="1"/>
</dbReference>
<evidence type="ECO:0000256" key="1">
    <source>
        <dbReference type="ARBA" id="ARBA00022741"/>
    </source>
</evidence>
<reference evidence="5 6" key="1">
    <citation type="submission" date="2015-07" db="EMBL/GenBank/DDBJ databases">
        <title>Genome analysis of myxobacterium Chondromyces crocatus Cm c5 reveals a high potential for natural compound synthesis and the genetic basis for the loss of fruiting body formation.</title>
        <authorList>
            <person name="Zaburannyi N."/>
            <person name="Bunk B."/>
            <person name="Maier J."/>
            <person name="Overmann J."/>
            <person name="Mueller R."/>
        </authorList>
    </citation>
    <scope>NUCLEOTIDE SEQUENCE [LARGE SCALE GENOMIC DNA]</scope>
    <source>
        <strain evidence="5 6">Cm c5</strain>
    </source>
</reference>
<evidence type="ECO:0000313" key="6">
    <source>
        <dbReference type="Proteomes" id="UP000067626"/>
    </source>
</evidence>
<accession>A0A0K1EGA5</accession>